<dbReference type="Proteomes" id="UP001214553">
    <property type="component" value="Chromosome"/>
</dbReference>
<name>A0ABY8C0I6_9MICO</name>
<feature type="transmembrane region" description="Helical" evidence="1">
    <location>
        <begin position="7"/>
        <end position="25"/>
    </location>
</feature>
<feature type="transmembrane region" description="Helical" evidence="1">
    <location>
        <begin position="31"/>
        <end position="50"/>
    </location>
</feature>
<proteinExistence type="predicted"/>
<dbReference type="RefSeq" id="WP_275278566.1">
    <property type="nucleotide sequence ID" value="NZ_CP119108.1"/>
</dbReference>
<dbReference type="EMBL" id="CP119108">
    <property type="protein sequence ID" value="WEG09242.1"/>
    <property type="molecule type" value="Genomic_DNA"/>
</dbReference>
<keyword evidence="1" id="KW-1133">Transmembrane helix</keyword>
<organism evidence="2 3">
    <name type="scientific">Microbacterium horticulturae</name>
    <dbReference type="NCBI Taxonomy" id="3028316"/>
    <lineage>
        <taxon>Bacteria</taxon>
        <taxon>Bacillati</taxon>
        <taxon>Actinomycetota</taxon>
        <taxon>Actinomycetes</taxon>
        <taxon>Micrococcales</taxon>
        <taxon>Microbacteriaceae</taxon>
        <taxon>Microbacterium</taxon>
    </lineage>
</organism>
<feature type="transmembrane region" description="Helical" evidence="1">
    <location>
        <begin position="174"/>
        <end position="197"/>
    </location>
</feature>
<keyword evidence="3" id="KW-1185">Reference proteome</keyword>
<dbReference type="InterPro" id="IPR009781">
    <property type="entry name" value="DUF1345"/>
</dbReference>
<reference evidence="2 3" key="1">
    <citation type="submission" date="2023-03" db="EMBL/GenBank/DDBJ databases">
        <title>Genome sequence of Microbacterium sp. KACC 23027.</title>
        <authorList>
            <person name="Kim S."/>
            <person name="Heo J."/>
            <person name="Kwon S.-W."/>
        </authorList>
    </citation>
    <scope>NUCLEOTIDE SEQUENCE [LARGE SCALE GENOMIC DNA]</scope>
    <source>
        <strain evidence="2 3">KACC 23027</strain>
    </source>
</reference>
<keyword evidence="1" id="KW-0472">Membrane</keyword>
<feature type="transmembrane region" description="Helical" evidence="1">
    <location>
        <begin position="98"/>
        <end position="124"/>
    </location>
</feature>
<keyword evidence="1" id="KW-0812">Transmembrane</keyword>
<protein>
    <submittedName>
        <fullName evidence="2">DUF1345 domain-containing protein</fullName>
    </submittedName>
</protein>
<accession>A0ABY8C0I6</accession>
<dbReference type="Pfam" id="PF07077">
    <property type="entry name" value="DUF1345"/>
    <property type="match status" value="1"/>
</dbReference>
<sequence>MTWSRGVTTLVESAILLTSVAYVVLGQLWTLLLWESITLAYLIGVLVVAWNGQRDQEAPAVIREVARWSWLLPLAASVTGGYSAVVALVTQAHGGTPLPIAVAASIGVVLSWALLQVGFAYNYWAVDEAGQRGGVTFPGKRKPTLIDYFYFSFTIGASFATSDAQVLSLRVRRVVLLHSILSFFYNALVVAIAFQVLQQTIRT</sequence>
<evidence type="ECO:0000313" key="2">
    <source>
        <dbReference type="EMBL" id="WEG09242.1"/>
    </source>
</evidence>
<evidence type="ECO:0000313" key="3">
    <source>
        <dbReference type="Proteomes" id="UP001214553"/>
    </source>
</evidence>
<evidence type="ECO:0000256" key="1">
    <source>
        <dbReference type="SAM" id="Phobius"/>
    </source>
</evidence>
<gene>
    <name evidence="2" type="ORF">PU630_01390</name>
</gene>
<feature type="transmembrane region" description="Helical" evidence="1">
    <location>
        <begin position="70"/>
        <end position="92"/>
    </location>
</feature>